<dbReference type="EMBL" id="REGN01001111">
    <property type="protein sequence ID" value="RNA36949.1"/>
    <property type="molecule type" value="Genomic_DNA"/>
</dbReference>
<reference evidence="1 2" key="1">
    <citation type="journal article" date="2018" name="Sci. Rep.">
        <title>Genomic signatures of local adaptation to the degree of environmental predictability in rotifers.</title>
        <authorList>
            <person name="Franch-Gras L."/>
            <person name="Hahn C."/>
            <person name="Garcia-Roger E.M."/>
            <person name="Carmona M.J."/>
            <person name="Serra M."/>
            <person name="Gomez A."/>
        </authorList>
    </citation>
    <scope>NUCLEOTIDE SEQUENCE [LARGE SCALE GENOMIC DNA]</scope>
    <source>
        <strain evidence="1">HYR1</strain>
    </source>
</reference>
<dbReference type="Proteomes" id="UP000276133">
    <property type="component" value="Unassembled WGS sequence"/>
</dbReference>
<protein>
    <submittedName>
        <fullName evidence="1">Uncharacterized protein</fullName>
    </submittedName>
</protein>
<organism evidence="1 2">
    <name type="scientific">Brachionus plicatilis</name>
    <name type="common">Marine rotifer</name>
    <name type="synonym">Brachionus muelleri</name>
    <dbReference type="NCBI Taxonomy" id="10195"/>
    <lineage>
        <taxon>Eukaryota</taxon>
        <taxon>Metazoa</taxon>
        <taxon>Spiralia</taxon>
        <taxon>Gnathifera</taxon>
        <taxon>Rotifera</taxon>
        <taxon>Eurotatoria</taxon>
        <taxon>Monogononta</taxon>
        <taxon>Pseudotrocha</taxon>
        <taxon>Ploima</taxon>
        <taxon>Brachionidae</taxon>
        <taxon>Brachionus</taxon>
    </lineage>
</organism>
<evidence type="ECO:0000313" key="1">
    <source>
        <dbReference type="EMBL" id="RNA36949.1"/>
    </source>
</evidence>
<sequence>MLIMNPLNSSLVEISNGVKRANFWIKQKIYRASSSLPDPLRVGCLVCTGSCRCRLSDFRYSSSKLDKDHLNFKLKDSSFIVYFEQFSDFQQNLSTHPLLGPDWQREAFVDRNRPNLSHFCAHPRR</sequence>
<proteinExistence type="predicted"/>
<evidence type="ECO:0000313" key="2">
    <source>
        <dbReference type="Proteomes" id="UP000276133"/>
    </source>
</evidence>
<name>A0A3M7SMJ0_BRAPC</name>
<keyword evidence="2" id="KW-1185">Reference proteome</keyword>
<dbReference type="AlphaFoldDB" id="A0A3M7SMJ0"/>
<comment type="caution">
    <text evidence="1">The sequence shown here is derived from an EMBL/GenBank/DDBJ whole genome shotgun (WGS) entry which is preliminary data.</text>
</comment>
<gene>
    <name evidence="1" type="ORF">BpHYR1_037046</name>
</gene>
<accession>A0A3M7SMJ0</accession>